<evidence type="ECO:0000256" key="4">
    <source>
        <dbReference type="ARBA" id="ARBA00023134"/>
    </source>
</evidence>
<sequence length="314" mass="33639">MDIAERLLAGDVRGLARAIRLVEDRDPAAEAILRQVRGRAGMAHVVGITGPPGSGKSTICDHLIARWRSAGHRVGVIAVDPSSPFSGGAILGDRVRMQRHTGDDGVYIRSMAARGHLGGLAGAAREAVRLIDASGRDRCLLETVGVGQSELEVMQTADTTVVVATPITGDSVQIIKAGIFEIADVFVVNKADVPGASKVARELRDLVRQTKGMTTWQPPVIQTVGTTGEGVDDLLDAVERHHAAITESGELEQRRRRRLRAEIEAIVVERAAERARRELRDGTMGSELSGDLRGVDPYGLADRILNGHTGRQDP</sequence>
<dbReference type="GO" id="GO:0005525">
    <property type="term" value="F:GTP binding"/>
    <property type="evidence" value="ECO:0007669"/>
    <property type="project" value="UniProtKB-KW"/>
</dbReference>
<organism evidence="6 7">
    <name type="scientific">Candidatus Amunia macphersoniae</name>
    <dbReference type="NCBI Taxonomy" id="3127014"/>
    <lineage>
        <taxon>Bacteria</taxon>
        <taxon>Bacillati</taxon>
        <taxon>Candidatus Dormiibacterota</taxon>
        <taxon>Candidatus Dormibacteria</taxon>
        <taxon>Candidatus Aeolococcales</taxon>
        <taxon>Candidatus Aeolococcaceae</taxon>
        <taxon>Candidatus Amunia</taxon>
    </lineage>
</organism>
<dbReference type="AlphaFoldDB" id="A0A934KEE6"/>
<dbReference type="GO" id="GO:0003924">
    <property type="term" value="F:GTPase activity"/>
    <property type="evidence" value="ECO:0007669"/>
    <property type="project" value="InterPro"/>
</dbReference>
<dbReference type="PANTHER" id="PTHR43087">
    <property type="entry name" value="LYSINE/ARGININE/ORNITHINE TRANSPORT SYSTEM KINASE"/>
    <property type="match status" value="1"/>
</dbReference>
<keyword evidence="4" id="KW-0342">GTP-binding</keyword>
<comment type="caution">
    <text evidence="6">The sequence shown here is derived from an EMBL/GenBank/DDBJ whole genome shotgun (WGS) entry which is preliminary data.</text>
</comment>
<dbReference type="InterPro" id="IPR027417">
    <property type="entry name" value="P-loop_NTPase"/>
</dbReference>
<dbReference type="CDD" id="cd03114">
    <property type="entry name" value="MMAA-like"/>
    <property type="match status" value="1"/>
</dbReference>
<proteinExistence type="inferred from homology"/>
<dbReference type="EMBL" id="JAEKNN010000051">
    <property type="protein sequence ID" value="MBJ7609793.1"/>
    <property type="molecule type" value="Genomic_DNA"/>
</dbReference>
<keyword evidence="5" id="KW-0143">Chaperone</keyword>
<evidence type="ECO:0000256" key="2">
    <source>
        <dbReference type="ARBA" id="ARBA00022741"/>
    </source>
</evidence>
<keyword evidence="3" id="KW-0378">Hydrolase</keyword>
<evidence type="ECO:0000256" key="1">
    <source>
        <dbReference type="ARBA" id="ARBA00009625"/>
    </source>
</evidence>
<keyword evidence="2" id="KW-0547">Nucleotide-binding</keyword>
<dbReference type="PANTHER" id="PTHR43087:SF1">
    <property type="entry name" value="LAO_AO TRANSPORT SYSTEM ATPASE"/>
    <property type="match status" value="1"/>
</dbReference>
<accession>A0A934KEE6</accession>
<dbReference type="Gene3D" id="3.40.50.300">
    <property type="entry name" value="P-loop containing nucleotide triphosphate hydrolases"/>
    <property type="match status" value="1"/>
</dbReference>
<dbReference type="Proteomes" id="UP000614410">
    <property type="component" value="Unassembled WGS sequence"/>
</dbReference>
<reference evidence="6 7" key="1">
    <citation type="submission" date="2020-10" db="EMBL/GenBank/DDBJ databases">
        <title>Ca. Dormibacterota MAGs.</title>
        <authorList>
            <person name="Montgomery K."/>
        </authorList>
    </citation>
    <scope>NUCLEOTIDE SEQUENCE [LARGE SCALE GENOMIC DNA]</scope>
    <source>
        <strain evidence="6">Mitchell_Peninsula_5</strain>
    </source>
</reference>
<dbReference type="SUPFAM" id="SSF52540">
    <property type="entry name" value="P-loop containing nucleoside triphosphate hydrolases"/>
    <property type="match status" value="1"/>
</dbReference>
<name>A0A934KEE6_9BACT</name>
<evidence type="ECO:0000256" key="3">
    <source>
        <dbReference type="ARBA" id="ARBA00022801"/>
    </source>
</evidence>
<protein>
    <submittedName>
        <fullName evidence="6">Methylmalonyl Co-A mutase-associated GTPase MeaB</fullName>
    </submittedName>
</protein>
<comment type="similarity">
    <text evidence="1">Belongs to the SIMIBI class G3E GTPase family. ArgK/MeaB subfamily.</text>
</comment>
<evidence type="ECO:0000256" key="5">
    <source>
        <dbReference type="ARBA" id="ARBA00023186"/>
    </source>
</evidence>
<dbReference type="Pfam" id="PF03308">
    <property type="entry name" value="MeaB"/>
    <property type="match status" value="1"/>
</dbReference>
<dbReference type="InterPro" id="IPR005129">
    <property type="entry name" value="GTPase_ArgK"/>
</dbReference>
<dbReference type="NCBIfam" id="TIGR00750">
    <property type="entry name" value="lao"/>
    <property type="match status" value="1"/>
</dbReference>
<gene>
    <name evidence="6" type="primary">meaB</name>
    <name evidence="6" type="ORF">JF887_10265</name>
</gene>
<evidence type="ECO:0000313" key="7">
    <source>
        <dbReference type="Proteomes" id="UP000614410"/>
    </source>
</evidence>
<evidence type="ECO:0000313" key="6">
    <source>
        <dbReference type="EMBL" id="MBJ7609793.1"/>
    </source>
</evidence>
<dbReference type="InterPro" id="IPR052040">
    <property type="entry name" value="GTPase/Isobutyryl-CoA_mutase"/>
</dbReference>